<comment type="caution">
    <text evidence="2">The sequence shown here is derived from an EMBL/GenBank/DDBJ whole genome shotgun (WGS) entry which is preliminary data.</text>
</comment>
<evidence type="ECO:0000313" key="3">
    <source>
        <dbReference type="Proteomes" id="UP001447979"/>
    </source>
</evidence>
<proteinExistence type="predicted"/>
<feature type="domain" description="Peptidase M20 dimerisation" evidence="1">
    <location>
        <begin position="189"/>
        <end position="284"/>
    </location>
</feature>
<dbReference type="EMBL" id="JBBMFO010000045">
    <property type="protein sequence ID" value="MEQ2401809.1"/>
    <property type="molecule type" value="Genomic_DNA"/>
</dbReference>
<dbReference type="InterPro" id="IPR002933">
    <property type="entry name" value="Peptidase_M20"/>
</dbReference>
<dbReference type="CDD" id="cd03886">
    <property type="entry name" value="M20_Acy1"/>
    <property type="match status" value="1"/>
</dbReference>
<dbReference type="PIRSF" id="PIRSF005962">
    <property type="entry name" value="Pept_M20D_amidohydro"/>
    <property type="match status" value="1"/>
</dbReference>
<sequence length="368" mass="41040">MNFNEVKNEVNKNIDTFINIRRKIHRNPELSMKEYETTDFIIETLREFGIEEVEKINSTGVVAIIRGKSSKCIAIRADIDALPIDENNSLEYKSSNAGVMHACEHDVHTTSLLGCAYILNKYKDNLNETVKLIFQPAEEADECAKYMIENGALSKDPIPQAIFGLHCWPNIVAGKIYHRHGKMGTCSDTFDIKIKGKSGHAANPENAVDPIIILGNIICGIQNIISRELSPLDQGIITISSVHGGKAYNIIPDEVLVKGAIRALSEETREFLHKRLKEITENVCKTFGGTAEVIINKGTPVSNNNETISKIIEISIIKNFGEENYIYNPFPSMGSEDFAYYGEIIPAAMYRLGTGFINQKMQVFIPQV</sequence>
<evidence type="ECO:0000259" key="1">
    <source>
        <dbReference type="Pfam" id="PF07687"/>
    </source>
</evidence>
<dbReference type="PANTHER" id="PTHR11014:SF63">
    <property type="entry name" value="METALLOPEPTIDASE, PUTATIVE (AFU_ORTHOLOGUE AFUA_6G09600)-RELATED"/>
    <property type="match status" value="1"/>
</dbReference>
<evidence type="ECO:0000313" key="2">
    <source>
        <dbReference type="EMBL" id="MEQ2401809.1"/>
    </source>
</evidence>
<dbReference type="Pfam" id="PF07687">
    <property type="entry name" value="M20_dimer"/>
    <property type="match status" value="1"/>
</dbReference>
<dbReference type="Gene3D" id="3.30.70.360">
    <property type="match status" value="1"/>
</dbReference>
<organism evidence="2 3">
    <name type="scientific">Peptoniphilus hominis</name>
    <name type="common">ex Hitch et al. 2025</name>
    <dbReference type="NCBI Taxonomy" id="3133174"/>
    <lineage>
        <taxon>Bacteria</taxon>
        <taxon>Bacillati</taxon>
        <taxon>Bacillota</taxon>
        <taxon>Tissierellia</taxon>
        <taxon>Tissierellales</taxon>
        <taxon>Peptoniphilaceae</taxon>
        <taxon>Peptoniphilus</taxon>
    </lineage>
</organism>
<keyword evidence="3" id="KW-1185">Reference proteome</keyword>
<dbReference type="RefSeq" id="WP_349171584.1">
    <property type="nucleotide sequence ID" value="NZ_JBBMFO010000045.1"/>
</dbReference>
<dbReference type="Pfam" id="PF01546">
    <property type="entry name" value="Peptidase_M20"/>
    <property type="match status" value="1"/>
</dbReference>
<gene>
    <name evidence="2" type="ORF">WMO19_09385</name>
</gene>
<dbReference type="InterPro" id="IPR017439">
    <property type="entry name" value="Amidohydrolase"/>
</dbReference>
<protein>
    <submittedName>
        <fullName evidence="2">M20 family metallopeptidase</fullName>
    </submittedName>
</protein>
<dbReference type="SUPFAM" id="SSF53187">
    <property type="entry name" value="Zn-dependent exopeptidases"/>
    <property type="match status" value="1"/>
</dbReference>
<dbReference type="PANTHER" id="PTHR11014">
    <property type="entry name" value="PEPTIDASE M20 FAMILY MEMBER"/>
    <property type="match status" value="1"/>
</dbReference>
<dbReference type="Proteomes" id="UP001447979">
    <property type="component" value="Unassembled WGS sequence"/>
</dbReference>
<accession>A0ABV1CG57</accession>
<name>A0ABV1CG57_9FIRM</name>
<dbReference type="NCBIfam" id="TIGR01891">
    <property type="entry name" value="amidohydrolases"/>
    <property type="match status" value="1"/>
</dbReference>
<dbReference type="Gene3D" id="3.40.630.10">
    <property type="entry name" value="Zn peptidases"/>
    <property type="match status" value="1"/>
</dbReference>
<dbReference type="InterPro" id="IPR011650">
    <property type="entry name" value="Peptidase_M20_dimer"/>
</dbReference>
<reference evidence="2 3" key="1">
    <citation type="submission" date="2024-03" db="EMBL/GenBank/DDBJ databases">
        <title>Human intestinal bacterial collection.</title>
        <authorList>
            <person name="Pauvert C."/>
            <person name="Hitch T.C.A."/>
            <person name="Clavel T."/>
        </authorList>
    </citation>
    <scope>NUCLEOTIDE SEQUENCE [LARGE SCALE GENOMIC DNA]</scope>
    <source>
        <strain evidence="2 3">CLA-SR-H025</strain>
    </source>
</reference>
<dbReference type="InterPro" id="IPR036264">
    <property type="entry name" value="Bact_exopeptidase_dim_dom"/>
</dbReference>
<dbReference type="SUPFAM" id="SSF55031">
    <property type="entry name" value="Bacterial exopeptidase dimerisation domain"/>
    <property type="match status" value="1"/>
</dbReference>